<keyword evidence="3" id="KW-1185">Reference proteome</keyword>
<dbReference type="InterPro" id="IPR036691">
    <property type="entry name" value="Endo/exonu/phosph_ase_sf"/>
</dbReference>
<proteinExistence type="predicted"/>
<dbReference type="Gene3D" id="3.60.10.10">
    <property type="entry name" value="Endonuclease/exonuclease/phosphatase"/>
    <property type="match status" value="1"/>
</dbReference>
<dbReference type="OrthoDB" id="1300573at2759"/>
<sequence length="362" mass="41600">MSILSWNCRGLGNRRTVQELADLVSAKKPDFILLLETKGARGHAEELKVKIGFEGLFVVDSVGLSGGLALLWKENRTANLISYSRYHIDIVVSLQNVVPWRFTGFYGNPKRDQRGSSWDLLRSLKHHSSLPWAVMSDFNDLCSVREEKGGCPHPISLISGFNQALEDCGLFDLGMIGYPFTWERGRGSHNWVEERLDRVVVSGAWRDLFTQACVFNNFMRTSDHAALHLCLDRAIRVHRARRFRFENAWMRDTGFKDVLTEACRDSTGEPFSDRLAACGKRLMCWGGDKFQHFGKRRKELEKLIGGIRGKRDDQSLLALNYAEKELACLRDQEDLYWRQRAKQHWLNSGDANTRFFHQYASH</sequence>
<organism evidence="2 3">
    <name type="scientific">Cuscuta campestris</name>
    <dbReference type="NCBI Taxonomy" id="132261"/>
    <lineage>
        <taxon>Eukaryota</taxon>
        <taxon>Viridiplantae</taxon>
        <taxon>Streptophyta</taxon>
        <taxon>Embryophyta</taxon>
        <taxon>Tracheophyta</taxon>
        <taxon>Spermatophyta</taxon>
        <taxon>Magnoliopsida</taxon>
        <taxon>eudicotyledons</taxon>
        <taxon>Gunneridae</taxon>
        <taxon>Pentapetalae</taxon>
        <taxon>asterids</taxon>
        <taxon>lamiids</taxon>
        <taxon>Solanales</taxon>
        <taxon>Convolvulaceae</taxon>
        <taxon>Cuscuteae</taxon>
        <taxon>Cuscuta</taxon>
        <taxon>Cuscuta subgen. Grammica</taxon>
        <taxon>Cuscuta sect. Cleistogrammica</taxon>
    </lineage>
</organism>
<dbReference type="PANTHER" id="PTHR35218">
    <property type="entry name" value="RNASE H DOMAIN-CONTAINING PROTEIN"/>
    <property type="match status" value="1"/>
</dbReference>
<evidence type="ECO:0000259" key="1">
    <source>
        <dbReference type="Pfam" id="PF03372"/>
    </source>
</evidence>
<dbReference type="SUPFAM" id="SSF56219">
    <property type="entry name" value="DNase I-like"/>
    <property type="match status" value="1"/>
</dbReference>
<accession>A0A484MW34</accession>
<dbReference type="InterPro" id="IPR005135">
    <property type="entry name" value="Endo/exonuclease/phosphatase"/>
</dbReference>
<evidence type="ECO:0000313" key="2">
    <source>
        <dbReference type="EMBL" id="VFQ93141.1"/>
    </source>
</evidence>
<gene>
    <name evidence="2" type="ORF">CCAM_LOCUS34917</name>
</gene>
<feature type="domain" description="Endonuclease/exonuclease/phosphatase" evidence="1">
    <location>
        <begin position="4"/>
        <end position="224"/>
    </location>
</feature>
<dbReference type="Proteomes" id="UP000595140">
    <property type="component" value="Unassembled WGS sequence"/>
</dbReference>
<dbReference type="GO" id="GO:0003824">
    <property type="term" value="F:catalytic activity"/>
    <property type="evidence" value="ECO:0007669"/>
    <property type="project" value="InterPro"/>
</dbReference>
<dbReference type="AlphaFoldDB" id="A0A484MW34"/>
<name>A0A484MW34_9ASTE</name>
<reference evidence="2 3" key="1">
    <citation type="submission" date="2018-04" db="EMBL/GenBank/DDBJ databases">
        <authorList>
            <person name="Vogel A."/>
        </authorList>
    </citation>
    <scope>NUCLEOTIDE SEQUENCE [LARGE SCALE GENOMIC DNA]</scope>
</reference>
<protein>
    <recommendedName>
        <fullName evidence="1">Endonuclease/exonuclease/phosphatase domain-containing protein</fullName>
    </recommendedName>
</protein>
<dbReference type="Pfam" id="PF03372">
    <property type="entry name" value="Exo_endo_phos"/>
    <property type="match status" value="1"/>
</dbReference>
<dbReference type="EMBL" id="OOIL02004817">
    <property type="protein sequence ID" value="VFQ93141.1"/>
    <property type="molecule type" value="Genomic_DNA"/>
</dbReference>
<evidence type="ECO:0000313" key="3">
    <source>
        <dbReference type="Proteomes" id="UP000595140"/>
    </source>
</evidence>
<dbReference type="PANTHER" id="PTHR35218:SF9">
    <property type="entry name" value="ENDONUCLEASE_EXONUCLEASE_PHOSPHATASE DOMAIN-CONTAINING PROTEIN"/>
    <property type="match status" value="1"/>
</dbReference>